<evidence type="ECO:0000256" key="1">
    <source>
        <dbReference type="ARBA" id="ARBA00022741"/>
    </source>
</evidence>
<organism evidence="4 5">
    <name type="scientific">Haematococcus lacustris</name>
    <name type="common">Green alga</name>
    <name type="synonym">Haematococcus pluvialis</name>
    <dbReference type="NCBI Taxonomy" id="44745"/>
    <lineage>
        <taxon>Eukaryota</taxon>
        <taxon>Viridiplantae</taxon>
        <taxon>Chlorophyta</taxon>
        <taxon>core chlorophytes</taxon>
        <taxon>Chlorophyceae</taxon>
        <taxon>CS clade</taxon>
        <taxon>Chlamydomonadales</taxon>
        <taxon>Haematococcaceae</taxon>
        <taxon>Haematococcus</taxon>
    </lineage>
</organism>
<dbReference type="Pfam" id="PF00012">
    <property type="entry name" value="HSP70"/>
    <property type="match status" value="1"/>
</dbReference>
<gene>
    <name evidence="4" type="ORF">HaLaN_18190</name>
</gene>
<evidence type="ECO:0000256" key="2">
    <source>
        <dbReference type="ARBA" id="ARBA00022840"/>
    </source>
</evidence>
<feature type="region of interest" description="Disordered" evidence="3">
    <location>
        <begin position="266"/>
        <end position="301"/>
    </location>
</feature>
<dbReference type="SUPFAM" id="SSF100920">
    <property type="entry name" value="Heat shock protein 70kD (HSP70), peptide-binding domain"/>
    <property type="match status" value="1"/>
</dbReference>
<comment type="caution">
    <text evidence="4">The sequence shown here is derived from an EMBL/GenBank/DDBJ whole genome shotgun (WGS) entry which is preliminary data.</text>
</comment>
<evidence type="ECO:0000313" key="4">
    <source>
        <dbReference type="EMBL" id="GFH20978.1"/>
    </source>
</evidence>
<evidence type="ECO:0000313" key="5">
    <source>
        <dbReference type="Proteomes" id="UP000485058"/>
    </source>
</evidence>
<dbReference type="GO" id="GO:0140662">
    <property type="term" value="F:ATP-dependent protein folding chaperone"/>
    <property type="evidence" value="ECO:0007669"/>
    <property type="project" value="InterPro"/>
</dbReference>
<dbReference type="SUPFAM" id="SSF53067">
    <property type="entry name" value="Actin-like ATPase domain"/>
    <property type="match status" value="1"/>
</dbReference>
<feature type="compositionally biased region" description="Low complexity" evidence="3">
    <location>
        <begin position="278"/>
        <end position="291"/>
    </location>
</feature>
<dbReference type="FunFam" id="3.90.640.10:FF:000003">
    <property type="entry name" value="Molecular chaperone DnaK"/>
    <property type="match status" value="1"/>
</dbReference>
<dbReference type="GO" id="GO:0005524">
    <property type="term" value="F:ATP binding"/>
    <property type="evidence" value="ECO:0007669"/>
    <property type="project" value="UniProtKB-KW"/>
</dbReference>
<dbReference type="PROSITE" id="PS00329">
    <property type="entry name" value="HSP70_2"/>
    <property type="match status" value="1"/>
</dbReference>
<keyword evidence="5" id="KW-1185">Reference proteome</keyword>
<dbReference type="InterPro" id="IPR018181">
    <property type="entry name" value="Heat_shock_70_CS"/>
</dbReference>
<dbReference type="EMBL" id="BLLF01001737">
    <property type="protein sequence ID" value="GFH20978.1"/>
    <property type="molecule type" value="Genomic_DNA"/>
</dbReference>
<keyword evidence="1" id="KW-0547">Nucleotide-binding</keyword>
<accession>A0A699ZRE5</accession>
<evidence type="ECO:0000256" key="3">
    <source>
        <dbReference type="SAM" id="MobiDB-lite"/>
    </source>
</evidence>
<dbReference type="Gene3D" id="3.30.420.40">
    <property type="match status" value="2"/>
</dbReference>
<name>A0A699ZRE5_HAELA</name>
<protein>
    <submittedName>
        <fullName evidence="4">Uncharacterized protein</fullName>
    </submittedName>
</protein>
<dbReference type="Gene3D" id="3.90.640.10">
    <property type="entry name" value="Actin, Chain A, domain 4"/>
    <property type="match status" value="1"/>
</dbReference>
<dbReference type="PANTHER" id="PTHR19375">
    <property type="entry name" value="HEAT SHOCK PROTEIN 70KDA"/>
    <property type="match status" value="1"/>
</dbReference>
<dbReference type="InterPro" id="IPR029047">
    <property type="entry name" value="HSP70_peptide-bd_sf"/>
</dbReference>
<reference evidence="4 5" key="1">
    <citation type="submission" date="2020-02" db="EMBL/GenBank/DDBJ databases">
        <title>Draft genome sequence of Haematococcus lacustris strain NIES-144.</title>
        <authorList>
            <person name="Morimoto D."/>
            <person name="Nakagawa S."/>
            <person name="Yoshida T."/>
            <person name="Sawayama S."/>
        </authorList>
    </citation>
    <scope>NUCLEOTIDE SEQUENCE [LARGE SCALE GENOMIC DNA]</scope>
    <source>
        <strain evidence="4 5">NIES-144</strain>
    </source>
</reference>
<dbReference type="InterPro" id="IPR043129">
    <property type="entry name" value="ATPase_NBD"/>
</dbReference>
<proteinExistence type="predicted"/>
<dbReference type="Gene3D" id="2.60.34.10">
    <property type="entry name" value="Substrate Binding Domain Of DNAk, Chain A, domain 1"/>
    <property type="match status" value="1"/>
</dbReference>
<keyword evidence="2" id="KW-0067">ATP-binding</keyword>
<sequence length="301" mass="32766">MDPPRPLAAYFNDSQRQATKDAGRIAGLDLLPWPMAVTRRRAPLLYDLGGGTFDVSILEIMGGVFEVKATNGDTFLGGEDFDNTILHHLVAEFKKETGIDLSNDRLAVQRLREASEKAKCELSSTMSTDINLPFITADASGPKHLTMTITRSKLEQLVKELLERTKEPCLKCLKDAGIQPKDVHEVLLVGGMTRMPKEIFGKEPSRGVNPDEVVAMGAAIQGGVLRGDVKDILLLDVTPLSLGIETLGGVFTRMINRNTTIPTKKSQTFSTAADNQTQVQGQGQGQVSVGGWYDKSKMPRG</sequence>
<dbReference type="Proteomes" id="UP000485058">
    <property type="component" value="Unassembled WGS sequence"/>
</dbReference>
<dbReference type="InterPro" id="IPR013126">
    <property type="entry name" value="Hsp_70_fam"/>
</dbReference>
<dbReference type="PRINTS" id="PR00301">
    <property type="entry name" value="HEATSHOCK70"/>
</dbReference>
<feature type="compositionally biased region" description="Polar residues" evidence="3">
    <location>
        <begin position="266"/>
        <end position="277"/>
    </location>
</feature>
<dbReference type="AlphaFoldDB" id="A0A699ZRE5"/>